<evidence type="ECO:0000313" key="5">
    <source>
        <dbReference type="EMBL" id="SUZ54858.1"/>
    </source>
</evidence>
<evidence type="ECO:0000259" key="3">
    <source>
        <dbReference type="Pfam" id="PF11380"/>
    </source>
</evidence>
<dbReference type="Pfam" id="PF11380">
    <property type="entry name" value="Stealth_CR2"/>
    <property type="match status" value="1"/>
</dbReference>
<organism evidence="5">
    <name type="scientific">marine metagenome</name>
    <dbReference type="NCBI Taxonomy" id="408172"/>
    <lineage>
        <taxon>unclassified sequences</taxon>
        <taxon>metagenomes</taxon>
        <taxon>ecological metagenomes</taxon>
    </lineage>
</organism>
<evidence type="ECO:0000259" key="4">
    <source>
        <dbReference type="Pfam" id="PF17101"/>
    </source>
</evidence>
<sequence>MVTKFLIKNKIPIDVVIPWVNGNDSKHKKKINSYLNDKDIVRIPGAHSTRFASVNEIKYCILSIFKFASFVRNIFIVTDSQNPNIEKYIKNSFPDRLNSIRIVDHKEIFEGFEQFLPTFNSRTIDRFLWRIKGLSDHYVYFNDDFFLIRNVKPEDWFRNGRPVMRGSWKFRPWLRILGNKFYKNIQKIYSKYDIINLSPSFYISQWWSAEILGFKFRFFRSEHTPFPVDRNRLKNYFNIHNNLFLKHMAFKFRNYNQFNTVALANHLEICEGNFFSAPIQAIYFKPVNRQKNYVSKKIKLCAKNKDIKFICIQSLDLAKREDQEKIFNWMDDILNL</sequence>
<gene>
    <name evidence="5" type="ORF">METZ01_LOCUS7712</name>
</gene>
<accession>A0A381NLZ4</accession>
<dbReference type="PANTHER" id="PTHR24045:SF0">
    <property type="entry name" value="N-ACETYLGLUCOSAMINE-1-PHOSPHOTRANSFERASE SUBUNITS ALPHA_BETA"/>
    <property type="match status" value="1"/>
</dbReference>
<dbReference type="GO" id="GO:0005794">
    <property type="term" value="C:Golgi apparatus"/>
    <property type="evidence" value="ECO:0007669"/>
    <property type="project" value="TreeGrafter"/>
</dbReference>
<dbReference type="GO" id="GO:0016772">
    <property type="term" value="F:transferase activity, transferring phosphorus-containing groups"/>
    <property type="evidence" value="ECO:0007669"/>
    <property type="project" value="InterPro"/>
</dbReference>
<comment type="similarity">
    <text evidence="1">Belongs to the stealth family.</text>
</comment>
<dbReference type="InterPro" id="IPR047141">
    <property type="entry name" value="Stealth"/>
</dbReference>
<dbReference type="InterPro" id="IPR021520">
    <property type="entry name" value="Stealth_CR2"/>
</dbReference>
<dbReference type="PANTHER" id="PTHR24045">
    <property type="match status" value="1"/>
</dbReference>
<evidence type="ECO:0000256" key="2">
    <source>
        <dbReference type="ARBA" id="ARBA00022679"/>
    </source>
</evidence>
<reference evidence="5" key="1">
    <citation type="submission" date="2018-05" db="EMBL/GenBank/DDBJ databases">
        <authorList>
            <person name="Lanie J.A."/>
            <person name="Ng W.-L."/>
            <person name="Kazmierczak K.M."/>
            <person name="Andrzejewski T.M."/>
            <person name="Davidsen T.M."/>
            <person name="Wayne K.J."/>
            <person name="Tettelin H."/>
            <person name="Glass J.I."/>
            <person name="Rusch D."/>
            <person name="Podicherti R."/>
            <person name="Tsui H.-C.T."/>
            <person name="Winkler M.E."/>
        </authorList>
    </citation>
    <scope>NUCLEOTIDE SEQUENCE</scope>
</reference>
<keyword evidence="2" id="KW-0808">Transferase</keyword>
<proteinExistence type="inferred from homology"/>
<dbReference type="EMBL" id="UINC01000410">
    <property type="protein sequence ID" value="SUZ54858.1"/>
    <property type="molecule type" value="Genomic_DNA"/>
</dbReference>
<dbReference type="Pfam" id="PF17101">
    <property type="entry name" value="Stealth_CR1"/>
    <property type="match status" value="1"/>
</dbReference>
<dbReference type="AlphaFoldDB" id="A0A381NLZ4"/>
<evidence type="ECO:0000256" key="1">
    <source>
        <dbReference type="ARBA" id="ARBA00007583"/>
    </source>
</evidence>
<dbReference type="InterPro" id="IPR031358">
    <property type="entry name" value="Stealth_CR1"/>
</dbReference>
<name>A0A381NLZ4_9ZZZZ</name>
<feature type="domain" description="Stealth protein CR1 conserved region 1" evidence="4">
    <location>
        <begin position="12"/>
        <end position="38"/>
    </location>
</feature>
<protein>
    <recommendedName>
        <fullName evidence="6">Stealth protein CR2 conserved region 2 domain-containing protein</fullName>
    </recommendedName>
</protein>
<feature type="domain" description="Stealth protein CR2 conserved region 2" evidence="3">
    <location>
        <begin position="50"/>
        <end position="159"/>
    </location>
</feature>
<evidence type="ECO:0008006" key="6">
    <source>
        <dbReference type="Google" id="ProtNLM"/>
    </source>
</evidence>